<sequence>MKRRDFLRATGGSGGAVAIGSGVAAGQESTGTDTGSGGGGSGPTETVTVGPGGSLVFEPAELTIATGTTVNFVWDSNTHNVVPTSQPEGADWAGEGEQGVTFDSGHEYSYTFTTTGAYEYVCTPHESAGMVGSIEVVEELEAAGGGGERELHDIGAPIHPHWVGVGTILMMFVSLVFTFYILKYGESPNTGNTGGGE</sequence>
<dbReference type="InterPro" id="IPR028871">
    <property type="entry name" value="BlueCu_1_BS"/>
</dbReference>
<proteinExistence type="predicted"/>
<dbReference type="InterPro" id="IPR008972">
    <property type="entry name" value="Cupredoxin"/>
</dbReference>
<feature type="region of interest" description="Disordered" evidence="8">
    <location>
        <begin position="25"/>
        <end position="53"/>
    </location>
</feature>
<dbReference type="AlphaFoldDB" id="A0ABD6BQ78"/>
<evidence type="ECO:0000256" key="1">
    <source>
        <dbReference type="ARBA" id="ARBA00004370"/>
    </source>
</evidence>
<evidence type="ECO:0000259" key="10">
    <source>
        <dbReference type="Pfam" id="PF00127"/>
    </source>
</evidence>
<dbReference type="PANTHER" id="PTHR34192">
    <property type="entry name" value="PLASTOCYANIN MAJOR ISOFORM, CHLOROPLASTIC-RELATED"/>
    <property type="match status" value="1"/>
</dbReference>
<evidence type="ECO:0000256" key="2">
    <source>
        <dbReference type="ARBA" id="ARBA00022448"/>
    </source>
</evidence>
<dbReference type="PANTHER" id="PTHR34192:SF10">
    <property type="entry name" value="PLASTOCYANIN MAJOR ISOFORM, CHLOROPLASTIC-RELATED"/>
    <property type="match status" value="1"/>
</dbReference>
<evidence type="ECO:0000256" key="6">
    <source>
        <dbReference type="ARBA" id="ARBA00023136"/>
    </source>
</evidence>
<evidence type="ECO:0000313" key="12">
    <source>
        <dbReference type="Proteomes" id="UP001597139"/>
    </source>
</evidence>
<feature type="transmembrane region" description="Helical" evidence="9">
    <location>
        <begin position="162"/>
        <end position="182"/>
    </location>
</feature>
<comment type="caution">
    <text evidence="11">The sequence shown here is derived from an EMBL/GenBank/DDBJ whole genome shotgun (WGS) entry which is preliminary data.</text>
</comment>
<feature type="domain" description="Blue (type 1) copper" evidence="10">
    <location>
        <begin position="48"/>
        <end position="136"/>
    </location>
</feature>
<name>A0ABD6BQ78_9EURY</name>
<dbReference type="Proteomes" id="UP001597139">
    <property type="component" value="Unassembled WGS sequence"/>
</dbReference>
<evidence type="ECO:0000256" key="3">
    <source>
        <dbReference type="ARBA" id="ARBA00022723"/>
    </source>
</evidence>
<organism evidence="11 12">
    <name type="scientific">Halolamina litorea</name>
    <dbReference type="NCBI Taxonomy" id="1515593"/>
    <lineage>
        <taxon>Archaea</taxon>
        <taxon>Methanobacteriati</taxon>
        <taxon>Methanobacteriota</taxon>
        <taxon>Stenosarchaea group</taxon>
        <taxon>Halobacteria</taxon>
        <taxon>Halobacteriales</taxon>
        <taxon>Haloferacaceae</taxon>
    </lineage>
</organism>
<evidence type="ECO:0000256" key="5">
    <source>
        <dbReference type="ARBA" id="ARBA00023008"/>
    </source>
</evidence>
<keyword evidence="12" id="KW-1185">Reference proteome</keyword>
<feature type="binding site" evidence="7">
    <location>
        <position position="130"/>
    </location>
    <ligand>
        <name>Cu cation</name>
        <dbReference type="ChEBI" id="CHEBI:23378"/>
    </ligand>
</feature>
<dbReference type="EMBL" id="JBHUCZ010000001">
    <property type="protein sequence ID" value="MFD1566709.1"/>
    <property type="molecule type" value="Genomic_DNA"/>
</dbReference>
<keyword evidence="2" id="KW-0813">Transport</keyword>
<dbReference type="Gene3D" id="2.60.40.420">
    <property type="entry name" value="Cupredoxins - blue copper proteins"/>
    <property type="match status" value="1"/>
</dbReference>
<keyword evidence="9" id="KW-0812">Transmembrane</keyword>
<feature type="binding site" evidence="7">
    <location>
        <position position="79"/>
    </location>
    <ligand>
        <name>Cu cation</name>
        <dbReference type="ChEBI" id="CHEBI:23378"/>
    </ligand>
</feature>
<comment type="subcellular location">
    <subcellularLocation>
        <location evidence="1">Membrane</location>
    </subcellularLocation>
</comment>
<keyword evidence="4" id="KW-0249">Electron transport</keyword>
<dbReference type="InterPro" id="IPR000923">
    <property type="entry name" value="BlueCu_1"/>
</dbReference>
<dbReference type="GO" id="GO:0046872">
    <property type="term" value="F:metal ion binding"/>
    <property type="evidence" value="ECO:0007669"/>
    <property type="project" value="UniProtKB-KW"/>
</dbReference>
<dbReference type="CDD" id="cd04220">
    <property type="entry name" value="Halocyanin"/>
    <property type="match status" value="1"/>
</dbReference>
<dbReference type="PROSITE" id="PS00196">
    <property type="entry name" value="COPPER_BLUE"/>
    <property type="match status" value="1"/>
</dbReference>
<evidence type="ECO:0000256" key="8">
    <source>
        <dbReference type="SAM" id="MobiDB-lite"/>
    </source>
</evidence>
<dbReference type="PRINTS" id="PR00157">
    <property type="entry name" value="PLASTOCYANIN"/>
</dbReference>
<feature type="region of interest" description="Disordered" evidence="8">
    <location>
        <begin position="1"/>
        <end position="20"/>
    </location>
</feature>
<dbReference type="Pfam" id="PF00127">
    <property type="entry name" value="Copper-bind"/>
    <property type="match status" value="1"/>
</dbReference>
<evidence type="ECO:0000256" key="7">
    <source>
        <dbReference type="PIRSR" id="PIRSR602387-1"/>
    </source>
</evidence>
<dbReference type="RefSeq" id="WP_267646003.1">
    <property type="nucleotide sequence ID" value="NZ_JANHGR010000001.1"/>
</dbReference>
<comment type="cofactor">
    <cofactor evidence="7">
        <name>Cu(2+)</name>
        <dbReference type="ChEBI" id="CHEBI:29036"/>
    </cofactor>
    <text evidence="7">The crystal structure with reduced Cu(1+) has also been determined.</text>
</comment>
<dbReference type="InterPro" id="IPR002387">
    <property type="entry name" value="Plastocyanin"/>
</dbReference>
<feature type="binding site" evidence="7">
    <location>
        <position position="122"/>
    </location>
    <ligand>
        <name>Cu cation</name>
        <dbReference type="ChEBI" id="CHEBI:23378"/>
    </ligand>
</feature>
<keyword evidence="5 7" id="KW-0186">Copper</keyword>
<keyword evidence="3 7" id="KW-0479">Metal-binding</keyword>
<reference evidence="11 12" key="1">
    <citation type="journal article" date="2019" name="Int. J. Syst. Evol. Microbiol.">
        <title>The Global Catalogue of Microorganisms (GCM) 10K type strain sequencing project: providing services to taxonomists for standard genome sequencing and annotation.</title>
        <authorList>
            <consortium name="The Broad Institute Genomics Platform"/>
            <consortium name="The Broad Institute Genome Sequencing Center for Infectious Disease"/>
            <person name="Wu L."/>
            <person name="Ma J."/>
        </authorList>
    </citation>
    <scope>NUCLEOTIDE SEQUENCE [LARGE SCALE GENOMIC DNA]</scope>
    <source>
        <strain evidence="11 12">CGMCC 1.12859</strain>
    </source>
</reference>
<gene>
    <name evidence="11" type="ORF">ACFSAU_04325</name>
</gene>
<dbReference type="SUPFAM" id="SSF49503">
    <property type="entry name" value="Cupredoxins"/>
    <property type="match status" value="1"/>
</dbReference>
<feature type="binding site" evidence="7">
    <location>
        <position position="125"/>
    </location>
    <ligand>
        <name>Cu cation</name>
        <dbReference type="ChEBI" id="CHEBI:23378"/>
    </ligand>
</feature>
<dbReference type="GO" id="GO:0016020">
    <property type="term" value="C:membrane"/>
    <property type="evidence" value="ECO:0007669"/>
    <property type="project" value="UniProtKB-SubCell"/>
</dbReference>
<keyword evidence="9" id="KW-1133">Transmembrane helix</keyword>
<evidence type="ECO:0000256" key="9">
    <source>
        <dbReference type="SAM" id="Phobius"/>
    </source>
</evidence>
<evidence type="ECO:0000313" key="11">
    <source>
        <dbReference type="EMBL" id="MFD1566709.1"/>
    </source>
</evidence>
<evidence type="ECO:0000256" key="4">
    <source>
        <dbReference type="ARBA" id="ARBA00022982"/>
    </source>
</evidence>
<accession>A0ABD6BQ78</accession>
<protein>
    <submittedName>
        <fullName evidence="11">Plastocyanin/azurin family copper-binding protein</fullName>
    </submittedName>
</protein>
<keyword evidence="6 9" id="KW-0472">Membrane</keyword>